<proteinExistence type="predicted"/>
<evidence type="ECO:0000313" key="2">
    <source>
        <dbReference type="Proteomes" id="UP001056120"/>
    </source>
</evidence>
<reference evidence="1 2" key="2">
    <citation type="journal article" date="2022" name="Mol. Ecol. Resour.">
        <title>The genomes of chicory, endive, great burdock and yacon provide insights into Asteraceae paleo-polyploidization history and plant inulin production.</title>
        <authorList>
            <person name="Fan W."/>
            <person name="Wang S."/>
            <person name="Wang H."/>
            <person name="Wang A."/>
            <person name="Jiang F."/>
            <person name="Liu H."/>
            <person name="Zhao H."/>
            <person name="Xu D."/>
            <person name="Zhang Y."/>
        </authorList>
    </citation>
    <scope>NUCLEOTIDE SEQUENCE [LARGE SCALE GENOMIC DNA]</scope>
    <source>
        <strain evidence="2">cv. Yunnan</strain>
        <tissue evidence="1">Leaves</tissue>
    </source>
</reference>
<gene>
    <name evidence="1" type="ORF">L1987_06346</name>
</gene>
<evidence type="ECO:0000313" key="1">
    <source>
        <dbReference type="EMBL" id="KAI3824874.1"/>
    </source>
</evidence>
<dbReference type="Proteomes" id="UP001056120">
    <property type="component" value="Linkage Group LG02"/>
</dbReference>
<comment type="caution">
    <text evidence="1">The sequence shown here is derived from an EMBL/GenBank/DDBJ whole genome shotgun (WGS) entry which is preliminary data.</text>
</comment>
<organism evidence="1 2">
    <name type="scientific">Smallanthus sonchifolius</name>
    <dbReference type="NCBI Taxonomy" id="185202"/>
    <lineage>
        <taxon>Eukaryota</taxon>
        <taxon>Viridiplantae</taxon>
        <taxon>Streptophyta</taxon>
        <taxon>Embryophyta</taxon>
        <taxon>Tracheophyta</taxon>
        <taxon>Spermatophyta</taxon>
        <taxon>Magnoliopsida</taxon>
        <taxon>eudicotyledons</taxon>
        <taxon>Gunneridae</taxon>
        <taxon>Pentapetalae</taxon>
        <taxon>asterids</taxon>
        <taxon>campanulids</taxon>
        <taxon>Asterales</taxon>
        <taxon>Asteraceae</taxon>
        <taxon>Asteroideae</taxon>
        <taxon>Heliantheae alliance</taxon>
        <taxon>Millerieae</taxon>
        <taxon>Smallanthus</taxon>
    </lineage>
</organism>
<reference evidence="2" key="1">
    <citation type="journal article" date="2022" name="Mol. Ecol. Resour.">
        <title>The genomes of chicory, endive, great burdock and yacon provide insights into Asteraceae palaeo-polyploidization history and plant inulin production.</title>
        <authorList>
            <person name="Fan W."/>
            <person name="Wang S."/>
            <person name="Wang H."/>
            <person name="Wang A."/>
            <person name="Jiang F."/>
            <person name="Liu H."/>
            <person name="Zhao H."/>
            <person name="Xu D."/>
            <person name="Zhang Y."/>
        </authorList>
    </citation>
    <scope>NUCLEOTIDE SEQUENCE [LARGE SCALE GENOMIC DNA]</scope>
    <source>
        <strain evidence="2">cv. Yunnan</strain>
    </source>
</reference>
<dbReference type="EMBL" id="CM042019">
    <property type="protein sequence ID" value="KAI3824874.1"/>
    <property type="molecule type" value="Genomic_DNA"/>
</dbReference>
<name>A0ACB9JXW9_9ASTR</name>
<accession>A0ACB9JXW9</accession>
<protein>
    <submittedName>
        <fullName evidence="1">Uncharacterized protein</fullName>
    </submittedName>
</protein>
<sequence length="69" mass="7636">MDVDILVLLVHGKVPTFIRPSITNTGGAPTTHPRDGTKEFTEDAIAKLEDDELLNEEDGTALMCHRLYI</sequence>
<keyword evidence="2" id="KW-1185">Reference proteome</keyword>